<proteinExistence type="predicted"/>
<gene>
    <name evidence="1" type="ORF">CN425_22170</name>
</gene>
<dbReference type="InterPro" id="IPR038765">
    <property type="entry name" value="Papain-like_cys_pep_sf"/>
</dbReference>
<evidence type="ECO:0000313" key="2">
    <source>
        <dbReference type="Proteomes" id="UP000220635"/>
    </source>
</evidence>
<dbReference type="EMBL" id="NTWE01000041">
    <property type="protein sequence ID" value="PEV98084.1"/>
    <property type="molecule type" value="Genomic_DNA"/>
</dbReference>
<dbReference type="Gene3D" id="3.90.1720.10">
    <property type="entry name" value="endopeptidase domain like (from Nostoc punctiforme)"/>
    <property type="match status" value="1"/>
</dbReference>
<sequence>MLSTTLFGGFGLSTAAAEGNFSPAQKKEVVELKQNGLTDKQVQEYINIAEKDKKFFAKEAKQKAANDIANLKKLKNSQQNFVAGAKASEGEYVKLNDPEYKDILSDSKSTDSKATISTLATKSPLGTKGDVLVSYEINSGSSAIGVGHSAIVSRDYTRTVESFAQSWSPIGKNGVQYYQNTWKGRSKVYGLWVKGASNTKYYNAAGYAQSKIGSSYNWNFFNKFSTSSFYCSQLAWRSWEQQGINIDYVTWDTVVSPAELVKSGNTTIFYSN</sequence>
<dbReference type="Proteomes" id="UP000220635">
    <property type="component" value="Unassembled WGS sequence"/>
</dbReference>
<dbReference type="SUPFAM" id="SSF54001">
    <property type="entry name" value="Cysteine proteinases"/>
    <property type="match status" value="1"/>
</dbReference>
<protein>
    <submittedName>
        <fullName evidence="1">Septation ring formation regulator EzrA</fullName>
    </submittedName>
</protein>
<evidence type="ECO:0000313" key="1">
    <source>
        <dbReference type="EMBL" id="PEV98084.1"/>
    </source>
</evidence>
<accession>A0A2A8PRS9</accession>
<organism evidence="1 2">
    <name type="scientific">Bacillus cereus</name>
    <dbReference type="NCBI Taxonomy" id="1396"/>
    <lineage>
        <taxon>Bacteria</taxon>
        <taxon>Bacillati</taxon>
        <taxon>Bacillota</taxon>
        <taxon>Bacilli</taxon>
        <taxon>Bacillales</taxon>
        <taxon>Bacillaceae</taxon>
        <taxon>Bacillus</taxon>
        <taxon>Bacillus cereus group</taxon>
    </lineage>
</organism>
<reference evidence="1 2" key="1">
    <citation type="submission" date="2017-09" db="EMBL/GenBank/DDBJ databases">
        <title>Large-scale bioinformatics analysis of Bacillus genomes uncovers conserved roles of natural products in bacterial physiology.</title>
        <authorList>
            <consortium name="Agbiome Team Llc"/>
            <person name="Bleich R.M."/>
            <person name="Grubbs K.J."/>
            <person name="Santa Maria K.C."/>
            <person name="Allen S.E."/>
            <person name="Farag S."/>
            <person name="Shank E.A."/>
            <person name="Bowers A."/>
        </authorList>
    </citation>
    <scope>NUCLEOTIDE SEQUENCE [LARGE SCALE GENOMIC DNA]</scope>
    <source>
        <strain evidence="1 2">AFS010695</strain>
    </source>
</reference>
<comment type="caution">
    <text evidence="1">The sequence shown here is derived from an EMBL/GenBank/DDBJ whole genome shotgun (WGS) entry which is preliminary data.</text>
</comment>
<dbReference type="AlphaFoldDB" id="A0A2A8PRS9"/>
<name>A0A2A8PRS9_BACCE</name>